<reference evidence="2" key="1">
    <citation type="submission" date="2020-07" db="EMBL/GenBank/DDBJ databases">
        <title>Huge and variable diversity of episymbiotic CPR bacteria and DPANN archaea in groundwater ecosystems.</title>
        <authorList>
            <person name="He C.Y."/>
            <person name="Keren R."/>
            <person name="Whittaker M."/>
            <person name="Farag I.F."/>
            <person name="Doudna J."/>
            <person name="Cate J.H.D."/>
            <person name="Banfield J.F."/>
        </authorList>
    </citation>
    <scope>NUCLEOTIDE SEQUENCE</scope>
    <source>
        <strain evidence="2">NC_groundwater_1520_Pr4_B-0.1um_53_5</strain>
    </source>
</reference>
<dbReference type="AlphaFoldDB" id="A0A933ML47"/>
<gene>
    <name evidence="2" type="ORF">HY768_10635</name>
</gene>
<dbReference type="EMBL" id="JACQXR010000144">
    <property type="protein sequence ID" value="MBI4727653.1"/>
    <property type="molecule type" value="Genomic_DNA"/>
</dbReference>
<evidence type="ECO:0000313" key="3">
    <source>
        <dbReference type="Proteomes" id="UP000736328"/>
    </source>
</evidence>
<keyword evidence="1" id="KW-0732">Signal</keyword>
<proteinExistence type="predicted"/>
<accession>A0A933ML47</accession>
<evidence type="ECO:0000313" key="2">
    <source>
        <dbReference type="EMBL" id="MBI4727653.1"/>
    </source>
</evidence>
<sequence length="304" mass="33537">MKQFLSCLVLILGIAFASPLFAQQDISGPKLKPAPPPISCLDFFKGTKQFTFTGIYMKLGLPEDSEMDESPTGKGFNMEMSRGFADGFGLLSHFMYLGLNVPFKDPLTNADKDNPASAMALGATMVIDLVKGEKRDIAGEIIAKRPTVALFAGFDFNGTQFSMDNFANSGYKFSVNTMEGSLPLGLVADIPLGYYIALVPFGRFAWSSTTVTTTMPWMLILYTPPYYMWLSGIPYDSTYTSTRLDYGMDIDLRPFRNAPDWKISVGTVLSQIEGLAEGNLMVTVSIKKEWSKHYSSTTFGPKLH</sequence>
<protein>
    <recommendedName>
        <fullName evidence="4">Transporter</fullName>
    </recommendedName>
</protein>
<organism evidence="2 3">
    <name type="scientific">candidate division TA06 bacterium</name>
    <dbReference type="NCBI Taxonomy" id="2250710"/>
    <lineage>
        <taxon>Bacteria</taxon>
        <taxon>Bacteria division TA06</taxon>
    </lineage>
</organism>
<feature type="signal peptide" evidence="1">
    <location>
        <begin position="1"/>
        <end position="22"/>
    </location>
</feature>
<comment type="caution">
    <text evidence="2">The sequence shown here is derived from an EMBL/GenBank/DDBJ whole genome shotgun (WGS) entry which is preliminary data.</text>
</comment>
<evidence type="ECO:0000256" key="1">
    <source>
        <dbReference type="SAM" id="SignalP"/>
    </source>
</evidence>
<feature type="chain" id="PRO_5037642492" description="Transporter" evidence="1">
    <location>
        <begin position="23"/>
        <end position="304"/>
    </location>
</feature>
<evidence type="ECO:0008006" key="4">
    <source>
        <dbReference type="Google" id="ProtNLM"/>
    </source>
</evidence>
<name>A0A933ML47_UNCT6</name>
<dbReference type="Proteomes" id="UP000736328">
    <property type="component" value="Unassembled WGS sequence"/>
</dbReference>